<evidence type="ECO:0000256" key="1">
    <source>
        <dbReference type="ARBA" id="ARBA00010371"/>
    </source>
</evidence>
<dbReference type="InterPro" id="IPR011032">
    <property type="entry name" value="GroES-like_sf"/>
</dbReference>
<keyword evidence="3" id="KW-0520">NAD</keyword>
<dbReference type="EMBL" id="JBBWWQ010000013">
    <property type="protein sequence ID" value="KAK8933410.1"/>
    <property type="molecule type" value="Genomic_DNA"/>
</dbReference>
<dbReference type="AlphaFoldDB" id="A0AAP0B904"/>
<dbReference type="Pfam" id="PF08240">
    <property type="entry name" value="ADH_N"/>
    <property type="match status" value="1"/>
</dbReference>
<dbReference type="InterPro" id="IPR002364">
    <property type="entry name" value="Quin_OxRdtase/zeta-crystal_CS"/>
</dbReference>
<dbReference type="Pfam" id="PF13602">
    <property type="entry name" value="ADH_zinc_N_2"/>
    <property type="match status" value="1"/>
</dbReference>
<keyword evidence="6" id="KW-1185">Reference proteome</keyword>
<feature type="domain" description="Enoyl reductase (ER)" evidence="4">
    <location>
        <begin position="86"/>
        <end position="381"/>
    </location>
</feature>
<dbReference type="InterPro" id="IPR013154">
    <property type="entry name" value="ADH-like_N"/>
</dbReference>
<evidence type="ECO:0000313" key="6">
    <source>
        <dbReference type="Proteomes" id="UP001418222"/>
    </source>
</evidence>
<sequence>MMKPLLLPSAIPPLKTLPPFFNPNPSVHILSSIASATLRGNRISGRISTLRTSASSQSASSPTETIDAVVAEIPSKMKAWVYGDYGDVNVLRLDEGVSVPGIEEDQVLVRVVAAGLNPVDFKRRQGKFRATDSPLPTVPGYDVAGVVVKVGSKVKNLKEGDEVYGDISEKPLDNPKQFGSLAEYTAVEEKLLAIKPSNLDFPLAAGLPLAIETANEGLEKAGFSSGKSILVLGGAGGVGSLVIQVAKHVYGASRIAATSSTGKLELLKSLGADLAIDYTKDNFEELPEKFDVVYDTVGQGDRAAKAVKKGGTVVVLTGAVSPPGFRFVVTSNGASLAKLTPFLENGKIKPLNDPKGPFPFSKLVDAFTHLETGRATGKVVIYPIS</sequence>
<evidence type="ECO:0000313" key="5">
    <source>
        <dbReference type="EMBL" id="KAK8933410.1"/>
    </source>
</evidence>
<dbReference type="PANTHER" id="PTHR44573">
    <property type="entry name" value="NADPH-DEPENDENT ALKENAL/ONE OXIDOREDUCTASE, CHLOROPLASTIC"/>
    <property type="match status" value="1"/>
</dbReference>
<dbReference type="InterPro" id="IPR020843">
    <property type="entry name" value="ER"/>
</dbReference>
<keyword evidence="2" id="KW-0560">Oxidoreductase</keyword>
<evidence type="ECO:0000259" key="4">
    <source>
        <dbReference type="SMART" id="SM00829"/>
    </source>
</evidence>
<comment type="similarity">
    <text evidence="1">Belongs to the zinc-containing alcohol dehydrogenase family. Quinone oxidoreductase subfamily.</text>
</comment>
<dbReference type="PROSITE" id="PS01162">
    <property type="entry name" value="QOR_ZETA_CRYSTAL"/>
    <property type="match status" value="1"/>
</dbReference>
<dbReference type="InterPro" id="IPR044626">
    <property type="entry name" value="AOR-like"/>
</dbReference>
<dbReference type="InterPro" id="IPR036291">
    <property type="entry name" value="NAD(P)-bd_dom_sf"/>
</dbReference>
<dbReference type="PANTHER" id="PTHR44573:SF1">
    <property type="entry name" value="NADPH-DEPENDENT ALKENAL_ONE OXIDOREDUCTASE, CHLOROPLASTIC"/>
    <property type="match status" value="1"/>
</dbReference>
<reference evidence="5 6" key="1">
    <citation type="journal article" date="2022" name="Nat. Plants">
        <title>Genomes of leafy and leafless Platanthera orchids illuminate the evolution of mycoheterotrophy.</title>
        <authorList>
            <person name="Li M.H."/>
            <person name="Liu K.W."/>
            <person name="Li Z."/>
            <person name="Lu H.C."/>
            <person name="Ye Q.L."/>
            <person name="Zhang D."/>
            <person name="Wang J.Y."/>
            <person name="Li Y.F."/>
            <person name="Zhong Z.M."/>
            <person name="Liu X."/>
            <person name="Yu X."/>
            <person name="Liu D.K."/>
            <person name="Tu X.D."/>
            <person name="Liu B."/>
            <person name="Hao Y."/>
            <person name="Liao X.Y."/>
            <person name="Jiang Y.T."/>
            <person name="Sun W.H."/>
            <person name="Chen J."/>
            <person name="Chen Y.Q."/>
            <person name="Ai Y."/>
            <person name="Zhai J.W."/>
            <person name="Wu S.S."/>
            <person name="Zhou Z."/>
            <person name="Hsiao Y.Y."/>
            <person name="Wu W.L."/>
            <person name="Chen Y.Y."/>
            <person name="Lin Y.F."/>
            <person name="Hsu J.L."/>
            <person name="Li C.Y."/>
            <person name="Wang Z.W."/>
            <person name="Zhao X."/>
            <person name="Zhong W.Y."/>
            <person name="Ma X.K."/>
            <person name="Ma L."/>
            <person name="Huang J."/>
            <person name="Chen G.Z."/>
            <person name="Huang M.Z."/>
            <person name="Huang L."/>
            <person name="Peng D.H."/>
            <person name="Luo Y.B."/>
            <person name="Zou S.Q."/>
            <person name="Chen S.P."/>
            <person name="Lan S."/>
            <person name="Tsai W.C."/>
            <person name="Van de Peer Y."/>
            <person name="Liu Z.J."/>
        </authorList>
    </citation>
    <scope>NUCLEOTIDE SEQUENCE [LARGE SCALE GENOMIC DNA]</scope>
    <source>
        <strain evidence="5">Lor287</strain>
    </source>
</reference>
<dbReference type="SUPFAM" id="SSF51735">
    <property type="entry name" value="NAD(P)-binding Rossmann-fold domains"/>
    <property type="match status" value="1"/>
</dbReference>
<name>A0AAP0B904_9ASPA</name>
<dbReference type="SUPFAM" id="SSF50129">
    <property type="entry name" value="GroES-like"/>
    <property type="match status" value="1"/>
</dbReference>
<gene>
    <name evidence="5" type="ORF">KSP39_PZI015607</name>
</gene>
<accession>A0AAP0B904</accession>
<dbReference type="Gene3D" id="3.90.180.10">
    <property type="entry name" value="Medium-chain alcohol dehydrogenases, catalytic domain"/>
    <property type="match status" value="1"/>
</dbReference>
<dbReference type="Proteomes" id="UP001418222">
    <property type="component" value="Unassembled WGS sequence"/>
</dbReference>
<dbReference type="SMART" id="SM00829">
    <property type="entry name" value="PKS_ER"/>
    <property type="match status" value="1"/>
</dbReference>
<dbReference type="GO" id="GO:0016628">
    <property type="term" value="F:oxidoreductase activity, acting on the CH-CH group of donors, NAD or NADP as acceptor"/>
    <property type="evidence" value="ECO:0007669"/>
    <property type="project" value="InterPro"/>
</dbReference>
<organism evidence="5 6">
    <name type="scientific">Platanthera zijinensis</name>
    <dbReference type="NCBI Taxonomy" id="2320716"/>
    <lineage>
        <taxon>Eukaryota</taxon>
        <taxon>Viridiplantae</taxon>
        <taxon>Streptophyta</taxon>
        <taxon>Embryophyta</taxon>
        <taxon>Tracheophyta</taxon>
        <taxon>Spermatophyta</taxon>
        <taxon>Magnoliopsida</taxon>
        <taxon>Liliopsida</taxon>
        <taxon>Asparagales</taxon>
        <taxon>Orchidaceae</taxon>
        <taxon>Orchidoideae</taxon>
        <taxon>Orchideae</taxon>
        <taxon>Orchidinae</taxon>
        <taxon>Platanthera</taxon>
    </lineage>
</organism>
<proteinExistence type="inferred from homology"/>
<dbReference type="GO" id="GO:0008270">
    <property type="term" value="F:zinc ion binding"/>
    <property type="evidence" value="ECO:0007669"/>
    <property type="project" value="InterPro"/>
</dbReference>
<protein>
    <submittedName>
        <fullName evidence="5">Quinone oxidoreductase-like protein</fullName>
    </submittedName>
</protein>
<evidence type="ECO:0000256" key="3">
    <source>
        <dbReference type="ARBA" id="ARBA00023027"/>
    </source>
</evidence>
<dbReference type="CDD" id="cd05289">
    <property type="entry name" value="MDR_like_2"/>
    <property type="match status" value="1"/>
</dbReference>
<comment type="caution">
    <text evidence="5">The sequence shown here is derived from an EMBL/GenBank/DDBJ whole genome shotgun (WGS) entry which is preliminary data.</text>
</comment>
<evidence type="ECO:0000256" key="2">
    <source>
        <dbReference type="ARBA" id="ARBA00023002"/>
    </source>
</evidence>
<dbReference type="Gene3D" id="3.40.50.720">
    <property type="entry name" value="NAD(P)-binding Rossmann-like Domain"/>
    <property type="match status" value="1"/>
</dbReference>